<dbReference type="GO" id="GO:0009245">
    <property type="term" value="P:lipid A biosynthetic process"/>
    <property type="evidence" value="ECO:0007669"/>
    <property type="project" value="UniProtKB-UniRule"/>
</dbReference>
<evidence type="ECO:0000313" key="9">
    <source>
        <dbReference type="Proteomes" id="UP000178187"/>
    </source>
</evidence>
<dbReference type="InterPro" id="IPR037157">
    <property type="entry name" value="Acetyltransf_C_sf"/>
</dbReference>
<keyword evidence="3 6" id="KW-0808">Transferase</keyword>
<dbReference type="GO" id="GO:0005737">
    <property type="term" value="C:cytoplasm"/>
    <property type="evidence" value="ECO:0007669"/>
    <property type="project" value="UniProtKB-SubCell"/>
</dbReference>
<keyword evidence="4 6" id="KW-0443">Lipid metabolism</keyword>
<proteinExistence type="inferred from homology"/>
<organism evidence="8 9">
    <name type="scientific">Candidatus Danuiimicrobium aquiferis</name>
    <dbReference type="NCBI Taxonomy" id="1801832"/>
    <lineage>
        <taxon>Bacteria</taxon>
        <taxon>Pseudomonadati</taxon>
        <taxon>Candidatus Omnitrophota</taxon>
        <taxon>Candidatus Danuiimicrobium</taxon>
    </lineage>
</organism>
<comment type="catalytic activity">
    <reaction evidence="6">
        <text>a (3R)-hydroxyacyl-[ACP] + UDP-N-acetyl-alpha-D-glucosamine = a UDP-3-O-[(3R)-3-hydroxyacyl]-N-acetyl-alpha-D-glucosamine + holo-[ACP]</text>
        <dbReference type="Rhea" id="RHEA:67812"/>
        <dbReference type="Rhea" id="RHEA-COMP:9685"/>
        <dbReference type="Rhea" id="RHEA-COMP:9945"/>
        <dbReference type="ChEBI" id="CHEBI:57705"/>
        <dbReference type="ChEBI" id="CHEBI:64479"/>
        <dbReference type="ChEBI" id="CHEBI:78827"/>
        <dbReference type="ChEBI" id="CHEBI:173225"/>
        <dbReference type="EC" id="2.3.1.129"/>
    </reaction>
</comment>
<dbReference type="Gene3D" id="2.160.10.10">
    <property type="entry name" value="Hexapeptide repeat proteins"/>
    <property type="match status" value="1"/>
</dbReference>
<evidence type="ECO:0000256" key="1">
    <source>
        <dbReference type="ARBA" id="ARBA00022516"/>
    </source>
</evidence>
<dbReference type="Proteomes" id="UP000178187">
    <property type="component" value="Unassembled WGS sequence"/>
</dbReference>
<dbReference type="HAMAP" id="MF_00387">
    <property type="entry name" value="LpxA"/>
    <property type="match status" value="1"/>
</dbReference>
<keyword evidence="6" id="KW-0677">Repeat</keyword>
<dbReference type="PIRSF" id="PIRSF000456">
    <property type="entry name" value="UDP-GlcNAc_acltr"/>
    <property type="match status" value="1"/>
</dbReference>
<dbReference type="Pfam" id="PF00132">
    <property type="entry name" value="Hexapep"/>
    <property type="match status" value="1"/>
</dbReference>
<comment type="similarity">
    <text evidence="6">Belongs to the transferase hexapeptide repeat family. LpxA subfamily.</text>
</comment>
<gene>
    <name evidence="6" type="primary">lpxA</name>
    <name evidence="8" type="ORF">A3G33_03765</name>
</gene>
<accession>A0A1G1KSK6</accession>
<keyword evidence="1 6" id="KW-0444">Lipid biosynthesis</keyword>
<dbReference type="EMBL" id="MHFR01000056">
    <property type="protein sequence ID" value="OGW95898.1"/>
    <property type="molecule type" value="Genomic_DNA"/>
</dbReference>
<dbReference type="InterPro" id="IPR001451">
    <property type="entry name" value="Hexapep"/>
</dbReference>
<dbReference type="AlphaFoldDB" id="A0A1G1KSK6"/>
<keyword evidence="5 6" id="KW-0012">Acyltransferase</keyword>
<evidence type="ECO:0000259" key="7">
    <source>
        <dbReference type="Pfam" id="PF13720"/>
    </source>
</evidence>
<comment type="pathway">
    <text evidence="6">Glycolipid biosynthesis; lipid IV(A) biosynthesis; lipid IV(A) from (3R)-3-hydroxytetradecanoyl-[acyl-carrier-protein] and UDP-N-acetyl-alpha-D-glucosamine: step 1/6.</text>
</comment>
<name>A0A1G1KSK6_9BACT</name>
<evidence type="ECO:0000256" key="2">
    <source>
        <dbReference type="ARBA" id="ARBA00022556"/>
    </source>
</evidence>
<keyword evidence="6" id="KW-0963">Cytoplasm</keyword>
<dbReference type="NCBIfam" id="NF003657">
    <property type="entry name" value="PRK05289.1"/>
    <property type="match status" value="1"/>
</dbReference>
<dbReference type="PANTHER" id="PTHR43480">
    <property type="entry name" value="ACYL-[ACYL-CARRIER-PROTEIN]--UDP-N-ACETYLGLUCOSAMINE O-ACYLTRANSFERASE"/>
    <property type="match status" value="1"/>
</dbReference>
<dbReference type="InterPro" id="IPR011004">
    <property type="entry name" value="Trimer_LpxA-like_sf"/>
</dbReference>
<comment type="caution">
    <text evidence="8">The sequence shown here is derived from an EMBL/GenBank/DDBJ whole genome shotgun (WGS) entry which is preliminary data.</text>
</comment>
<protein>
    <recommendedName>
        <fullName evidence="6">Acyl-[acyl-carrier-protein]--UDP-N-acetylglucosamine O-acyltransferase</fullName>
        <shortName evidence="6">UDP-N-acetylglucosamine acyltransferase</shortName>
        <ecNumber evidence="6">2.3.1.129</ecNumber>
    </recommendedName>
</protein>
<evidence type="ECO:0000256" key="5">
    <source>
        <dbReference type="ARBA" id="ARBA00023315"/>
    </source>
</evidence>
<dbReference type="Gene3D" id="1.20.1180.10">
    <property type="entry name" value="Udp N-acetylglucosamine O-acyltransferase, C-terminal domain"/>
    <property type="match status" value="1"/>
</dbReference>
<sequence>MDVDTNKTMIHPTAIVHPNVELGNGVYVGPYSIIEENVVIGDGNRIGARVTIEGHTTIGRENEIFTGAVIGSRTQDKKFQGGMSYLKIGDRNTIREYVTMNPGTQEGTETVVGSDNLIMAYAHIAHDCLIGNHVTIANAGTLAGHVIVEDHAIIGGLCGVHQFVRIGYLSIVGGASKAVQDIPPYMMTDGHPAKAYGLNIVGMDRAQLPKDEKIYLKRAFKILFRSGLSLKTAIKRIVEEIPQSEAVTRLVEFLKKAERGICK</sequence>
<dbReference type="NCBIfam" id="TIGR01852">
    <property type="entry name" value="lipid_A_lpxA"/>
    <property type="match status" value="1"/>
</dbReference>
<comment type="subunit">
    <text evidence="6">Homotrimer.</text>
</comment>
<keyword evidence="2 6" id="KW-0441">Lipid A biosynthesis</keyword>
<dbReference type="InterPro" id="IPR010137">
    <property type="entry name" value="Lipid_A_LpxA"/>
</dbReference>
<dbReference type="CDD" id="cd03351">
    <property type="entry name" value="LbH_UDP-GlcNAc_AT"/>
    <property type="match status" value="1"/>
</dbReference>
<dbReference type="SUPFAM" id="SSF51161">
    <property type="entry name" value="Trimeric LpxA-like enzymes"/>
    <property type="match status" value="1"/>
</dbReference>
<dbReference type="UniPathway" id="UPA00359">
    <property type="reaction ID" value="UER00477"/>
</dbReference>
<dbReference type="PANTHER" id="PTHR43480:SF1">
    <property type="entry name" value="ACYL-[ACYL-CARRIER-PROTEIN]--UDP-N-ACETYLGLUCOSAMINE O-ACYLTRANSFERASE, MITOCHONDRIAL-RELATED"/>
    <property type="match status" value="1"/>
</dbReference>
<dbReference type="GO" id="GO:0008780">
    <property type="term" value="F:acyl-[acyl-carrier-protein]-UDP-N-acetylglucosamine O-acyltransferase activity"/>
    <property type="evidence" value="ECO:0007669"/>
    <property type="project" value="UniProtKB-UniRule"/>
</dbReference>
<evidence type="ECO:0000256" key="3">
    <source>
        <dbReference type="ARBA" id="ARBA00022679"/>
    </source>
</evidence>
<dbReference type="GO" id="GO:0016020">
    <property type="term" value="C:membrane"/>
    <property type="evidence" value="ECO:0007669"/>
    <property type="project" value="GOC"/>
</dbReference>
<comment type="function">
    <text evidence="6">Involved in the biosynthesis of lipid A, a phosphorylated glycolipid that anchors the lipopolysaccharide to the outer membrane of the cell.</text>
</comment>
<dbReference type="Pfam" id="PF13720">
    <property type="entry name" value="Acetyltransf_11"/>
    <property type="match status" value="1"/>
</dbReference>
<dbReference type="EC" id="2.3.1.129" evidence="6"/>
<dbReference type="InterPro" id="IPR029098">
    <property type="entry name" value="Acetyltransf_C"/>
</dbReference>
<feature type="domain" description="UDP N-acetylglucosamine O-acyltransferase C-terminal" evidence="7">
    <location>
        <begin position="181"/>
        <end position="262"/>
    </location>
</feature>
<reference evidence="8 9" key="1">
    <citation type="journal article" date="2016" name="Nat. Commun.">
        <title>Thousands of microbial genomes shed light on interconnected biogeochemical processes in an aquifer system.</title>
        <authorList>
            <person name="Anantharaman K."/>
            <person name="Brown C.T."/>
            <person name="Hug L.A."/>
            <person name="Sharon I."/>
            <person name="Castelle C.J."/>
            <person name="Probst A.J."/>
            <person name="Thomas B.C."/>
            <person name="Singh A."/>
            <person name="Wilkins M.J."/>
            <person name="Karaoz U."/>
            <person name="Brodie E.L."/>
            <person name="Williams K.H."/>
            <person name="Hubbard S.S."/>
            <person name="Banfield J.F."/>
        </authorList>
    </citation>
    <scope>NUCLEOTIDE SEQUENCE [LARGE SCALE GENOMIC DNA]</scope>
</reference>
<comment type="subcellular location">
    <subcellularLocation>
        <location evidence="6">Cytoplasm</location>
    </subcellularLocation>
</comment>
<evidence type="ECO:0000256" key="6">
    <source>
        <dbReference type="HAMAP-Rule" id="MF_00387"/>
    </source>
</evidence>
<evidence type="ECO:0000256" key="4">
    <source>
        <dbReference type="ARBA" id="ARBA00023098"/>
    </source>
</evidence>
<evidence type="ECO:0000313" key="8">
    <source>
        <dbReference type="EMBL" id="OGW95898.1"/>
    </source>
</evidence>